<dbReference type="Proteomes" id="UP000055136">
    <property type="component" value="Chromosome"/>
</dbReference>
<name>A0A0S2TE17_9GAMM</name>
<dbReference type="Pfam" id="PF13567">
    <property type="entry name" value="DUF4131"/>
    <property type="match status" value="1"/>
</dbReference>
<keyword evidence="3 6" id="KW-0812">Transmembrane</keyword>
<dbReference type="NCBIfam" id="TIGR00360">
    <property type="entry name" value="ComEC_N-term"/>
    <property type="match status" value="1"/>
</dbReference>
<dbReference type="PANTHER" id="PTHR30619:SF1">
    <property type="entry name" value="RECOMBINATION PROTEIN 2"/>
    <property type="match status" value="1"/>
</dbReference>
<proteinExistence type="predicted"/>
<keyword evidence="4 6" id="KW-1133">Transmembrane helix</keyword>
<dbReference type="CDD" id="cd07731">
    <property type="entry name" value="ComA-like_MBL-fold"/>
    <property type="match status" value="1"/>
</dbReference>
<evidence type="ECO:0000313" key="9">
    <source>
        <dbReference type="Proteomes" id="UP000055136"/>
    </source>
</evidence>
<dbReference type="KEGG" id="tee:Tel_09705"/>
<dbReference type="InterPro" id="IPR001279">
    <property type="entry name" value="Metallo-B-lactamas"/>
</dbReference>
<dbReference type="SUPFAM" id="SSF56281">
    <property type="entry name" value="Metallo-hydrolase/oxidoreductase"/>
    <property type="match status" value="1"/>
</dbReference>
<feature type="transmembrane region" description="Helical" evidence="6">
    <location>
        <begin position="460"/>
        <end position="481"/>
    </location>
</feature>
<accession>A0A0S2TE17</accession>
<organism evidence="8 9">
    <name type="scientific">Candidatus Tenderia electrophaga</name>
    <dbReference type="NCBI Taxonomy" id="1748243"/>
    <lineage>
        <taxon>Bacteria</taxon>
        <taxon>Pseudomonadati</taxon>
        <taxon>Pseudomonadota</taxon>
        <taxon>Gammaproteobacteria</taxon>
        <taxon>Candidatus Tenderiales</taxon>
        <taxon>Candidatus Tenderiaceae</taxon>
        <taxon>Candidatus Tenderia</taxon>
    </lineage>
</organism>
<dbReference type="EMBL" id="CP013099">
    <property type="protein sequence ID" value="ALP53403.1"/>
    <property type="molecule type" value="Genomic_DNA"/>
</dbReference>
<dbReference type="InterPro" id="IPR004797">
    <property type="entry name" value="Competence_ComEC/Rec2"/>
</dbReference>
<evidence type="ECO:0000256" key="1">
    <source>
        <dbReference type="ARBA" id="ARBA00004651"/>
    </source>
</evidence>
<dbReference type="InterPro" id="IPR052159">
    <property type="entry name" value="Competence_DNA_uptake"/>
</dbReference>
<dbReference type="InterPro" id="IPR036866">
    <property type="entry name" value="RibonucZ/Hydroxyglut_hydro"/>
</dbReference>
<feature type="transmembrane region" description="Helical" evidence="6">
    <location>
        <begin position="302"/>
        <end position="318"/>
    </location>
</feature>
<dbReference type="Pfam" id="PF00753">
    <property type="entry name" value="Lactamase_B"/>
    <property type="match status" value="1"/>
</dbReference>
<dbReference type="GO" id="GO:0005886">
    <property type="term" value="C:plasma membrane"/>
    <property type="evidence" value="ECO:0007669"/>
    <property type="project" value="UniProtKB-SubCell"/>
</dbReference>
<evidence type="ECO:0000256" key="3">
    <source>
        <dbReference type="ARBA" id="ARBA00022692"/>
    </source>
</evidence>
<dbReference type="STRING" id="1748243.Tel_09705"/>
<dbReference type="InterPro" id="IPR004477">
    <property type="entry name" value="ComEC_N"/>
</dbReference>
<dbReference type="PANTHER" id="PTHR30619">
    <property type="entry name" value="DNA INTERNALIZATION/COMPETENCE PROTEIN COMEC/REC2"/>
    <property type="match status" value="1"/>
</dbReference>
<dbReference type="GO" id="GO:0030420">
    <property type="term" value="P:establishment of competence for transformation"/>
    <property type="evidence" value="ECO:0007669"/>
    <property type="project" value="InterPro"/>
</dbReference>
<evidence type="ECO:0000256" key="2">
    <source>
        <dbReference type="ARBA" id="ARBA00022475"/>
    </source>
</evidence>
<protein>
    <recommendedName>
        <fullName evidence="7">Metallo-beta-lactamase domain-containing protein</fullName>
    </recommendedName>
</protein>
<comment type="subcellular location">
    <subcellularLocation>
        <location evidence="1">Cell membrane</location>
        <topology evidence="1">Multi-pass membrane protein</topology>
    </subcellularLocation>
</comment>
<dbReference type="Pfam" id="PF03772">
    <property type="entry name" value="Competence"/>
    <property type="match status" value="1"/>
</dbReference>
<evidence type="ECO:0000256" key="4">
    <source>
        <dbReference type="ARBA" id="ARBA00022989"/>
    </source>
</evidence>
<feature type="transmembrane region" description="Helical" evidence="6">
    <location>
        <begin position="278"/>
        <end position="295"/>
    </location>
</feature>
<keyword evidence="9" id="KW-1185">Reference proteome</keyword>
<dbReference type="Gene3D" id="3.60.15.10">
    <property type="entry name" value="Ribonuclease Z/Hydroxyacylglutathione hydrolase-like"/>
    <property type="match status" value="1"/>
</dbReference>
<keyword evidence="5 6" id="KW-0472">Membrane</keyword>
<evidence type="ECO:0000256" key="5">
    <source>
        <dbReference type="ARBA" id="ARBA00023136"/>
    </source>
</evidence>
<evidence type="ECO:0000259" key="7">
    <source>
        <dbReference type="SMART" id="SM00849"/>
    </source>
</evidence>
<dbReference type="AlphaFoldDB" id="A0A0S2TE17"/>
<feature type="transmembrane region" description="Helical" evidence="6">
    <location>
        <begin position="403"/>
        <end position="427"/>
    </location>
</feature>
<feature type="domain" description="Metallo-beta-lactamase" evidence="7">
    <location>
        <begin position="521"/>
        <end position="708"/>
    </location>
</feature>
<feature type="transmembrane region" description="Helical" evidence="6">
    <location>
        <begin position="25"/>
        <end position="43"/>
    </location>
</feature>
<feature type="transmembrane region" description="Helical" evidence="6">
    <location>
        <begin position="372"/>
        <end position="391"/>
    </location>
</feature>
<dbReference type="InterPro" id="IPR025405">
    <property type="entry name" value="DUF4131"/>
</dbReference>
<dbReference type="NCBIfam" id="TIGR00361">
    <property type="entry name" value="ComEC_Rec2"/>
    <property type="match status" value="1"/>
</dbReference>
<gene>
    <name evidence="8" type="ORF">Tel_09705</name>
</gene>
<feature type="transmembrane region" description="Helical" evidence="6">
    <location>
        <begin position="434"/>
        <end position="454"/>
    </location>
</feature>
<evidence type="ECO:0000313" key="8">
    <source>
        <dbReference type="EMBL" id="ALP53403.1"/>
    </source>
</evidence>
<feature type="transmembrane region" description="Helical" evidence="6">
    <location>
        <begin position="239"/>
        <end position="258"/>
    </location>
</feature>
<feature type="transmembrane region" description="Helical" evidence="6">
    <location>
        <begin position="338"/>
        <end position="360"/>
    </location>
</feature>
<dbReference type="InterPro" id="IPR035681">
    <property type="entry name" value="ComA-like_MBL"/>
</dbReference>
<keyword evidence="2" id="KW-1003">Cell membrane</keyword>
<evidence type="ECO:0000256" key="6">
    <source>
        <dbReference type="SAM" id="Phobius"/>
    </source>
</evidence>
<dbReference type="SMART" id="SM00849">
    <property type="entry name" value="Lactamase_B"/>
    <property type="match status" value="1"/>
</dbReference>
<sequence length="776" mass="84765">MRLAAIAFLAGIVVFQQLPDVPDGRWAGLLLLSLPLSFLVAPLKIPLWMVNGFLIALLQAHSLLATELASEWQGQNLLVEGVIESLPEQRQYGQRFLFRITDVITPPLQAAEVPRRVRLNWYRSDQPLEVGQAWQLLLRLKQPHGFMNPGGFDYEGWLFRQGIRATGYVRHSDDNRYLGRENSPAYALHRLRASLAAKIDQALAQDRFQGMVKALAIGLREDISAPQWDVLVKTGTNHLMAISGLHIGLVAGLAFFLWRWVWARSAYLLRYWPAPKAGALAAIVAALVYAAMAGFSIPTQRALVMVVVFMLALIFQRYRPPLDGLLLALLVVLALDPLAVMDAGFWLSFAAVAVILFGLGGRLGARGAWWKWGRVHVLIAIGLLPLTLLLFQKASLISPLANFIAVPVISLLVVPLVLLGTLTLSVLPALGQGLLYLAEGCLTLIWPVLEGLAALPAAQIYHAFVAPWVILPAALGTLWLLAPRGWPARWLGGVWLAAAFCLPHARPEPGEARFTLLDVGQGLAAVVETRHRTLVFDTGPRFSASFDTGAAVVLPYLISRGVERVDTLMVSHGDNDHIGGARSLIKGIPVANILTSVPGQLSDVGARGCHAGQGWRWDGVQFDILHPGRAFRGDENNGSCVLKVSTQGGAVLLTGDIEKRAETLLLAEQAANLRADVLVVPHHGSKTSSLPRFIRAVGPRWALFPVGYRNRFKLPHAAIVARYDTVVGAEVMASGLEGAISLRLGREAISPPQSYRRLNRHYWTHFPKQVPALSVK</sequence>
<reference evidence="8" key="1">
    <citation type="submission" date="2015-10" db="EMBL/GenBank/DDBJ databases">
        <title>Description of Candidatus Tenderia electrophaga gen. nov, sp. nov., an Uncultivated Electroautotroph from a Biocathode Enrichment.</title>
        <authorList>
            <person name="Eddie B.J."/>
            <person name="Malanoski A.P."/>
            <person name="Wang Z."/>
            <person name="Hall R.J."/>
            <person name="Oh S.D."/>
            <person name="Heiner C."/>
            <person name="Lin B."/>
            <person name="Strycharz-Glaven S.M."/>
        </authorList>
    </citation>
    <scope>NUCLEOTIDE SEQUENCE [LARGE SCALE GENOMIC DNA]</scope>
    <source>
        <strain evidence="8">NRL1</strain>
    </source>
</reference>